<dbReference type="PANTHER" id="PTHR24343">
    <property type="entry name" value="SERINE/THREONINE KINASE"/>
    <property type="match status" value="1"/>
</dbReference>
<keyword evidence="4" id="KW-0547">Nucleotide-binding</keyword>
<sequence length="1397" mass="147580">MQPPKAEPLQIPSEDDVPLFDPSGLSASLSVDDWHNSFDLNSVAAARLGIGSPPSIHASASLSNSASIANLTRSDSRNNSNSDTGRTSSHPPPPPPQHDSDQHADSIDDQYDPRRGRRRRSSAAQSDLHPSSSTAVSSAVLPQKDTSVGSKVRMWWERSEAATPDADVNPASTAKQVAGPDSLPPLRTDMGPAESSSAANSTFASPTVFSPDSSSSVVRSPAADFLSAFSSLNSVVQPANSYDARSLSYSPPRAGHRSLGASLMRDEVRNGSAAAPGFASLRGLGSAAAMLYDTQTTTAPNPPPRCDDEGARVGPGGRYLLGKTIGFGGFSTVREGWDLDAQGPPDPTAPLIDGQRKGRRVAVKIVYHDSQQGSPAREATATKQPHAQSQSHELNIWKSLPVHPHLLPLLHHECLPIDAHHASPTHASGGTLAELLIMPYCDQGNLLDFVRSEGAVGTAPYVLNGEQIQASEDRRSGSGSWFAPGSARSSMQLSRSSSLKASMDDPAWRQSGSRTGSGFMLPRNLGSHALGRVASVSAASQLRTIPAGQEPSSSLASSPVSAAGSASSGSRLIRRTTSRTSRSQGIPIDAARETMRQLASALSALHTKSHVLHGDLKLENVLGQDQSSWKKRQRMSTEQSDGDQTRSRQNSAGLADSIDSLVASSVSSHHTFDVTDAVMPCWRLADFGLAQVVDPAHAKSAMPAAPALIRALKEEAKAAHEPKGARNAQRTGRGGSLAYTAPEYLRAQGRSGSSSPRTPDDAADDDELPPESPFAADMWALGCILYALLSGKLPFSDSFEPRLQMKIAKAQWELPPRLRRRAERLAAASTSTLVSQPSVSNRNSLVDRAGSVEPAGVADRFAFSQRRSASGAPHGPSSLGTMDLSASLPSLLPRERQATEPATSALSRRMVAVHSDHVVGSAPGRAGHVESFEINSVAKARADVEEDPESDDDSDVDPAWDGLSWDRAAARQVLRGLLEPDPRRRWTIDRLCASAWIRQEAGESGNLAAMGPPASLLNTASALRSAHSTSTATAAGAADGAPSVFAERSAWANSASKSNPSLAETAGQSPAAPSFDRANVDEQFQRTERGRRSSSLARTRPEKLATGGSGSASPALSPSISADDGAGAGAGAGAQRRSRSTSRISVVHRDSSRTRSTDVSGSSTPNRERDPAWMAHHLGSSLNSLSHAWVHSASKERCDSPAESERRGRLPRSRMADLDENTTWNGEDDTSSDSRAGSHVAGSLHRTGPIAIRGRSGSRSRSRHSGESGSPERFAHHRSISRSRSNYSLSHEAGAPGSLLYGRSVEPQPTVAPILADHTQAQRSSTARSRSRAPDALAQILGRQRSRSRSRMRDGSANPAPGVPPADTAGVAARKSAATPSDSEHEQEARGRARDRR</sequence>
<evidence type="ECO:0000256" key="2">
    <source>
        <dbReference type="ARBA" id="ARBA00022527"/>
    </source>
</evidence>
<dbReference type="RefSeq" id="XP_014654320.1">
    <property type="nucleotide sequence ID" value="XM_014798834.1"/>
</dbReference>
<name>A0A081CL32_PSEA2</name>
<evidence type="ECO:0000256" key="8">
    <source>
        <dbReference type="ARBA" id="ARBA00048679"/>
    </source>
</evidence>
<evidence type="ECO:0000256" key="3">
    <source>
        <dbReference type="ARBA" id="ARBA00022679"/>
    </source>
</evidence>
<evidence type="ECO:0000256" key="4">
    <source>
        <dbReference type="ARBA" id="ARBA00022741"/>
    </source>
</evidence>
<dbReference type="Gene3D" id="1.10.510.10">
    <property type="entry name" value="Transferase(Phosphotransferase) domain 1"/>
    <property type="match status" value="2"/>
</dbReference>
<evidence type="ECO:0000313" key="10">
    <source>
        <dbReference type="Proteomes" id="UP000053758"/>
    </source>
</evidence>
<dbReference type="SUPFAM" id="SSF56112">
    <property type="entry name" value="Protein kinase-like (PK-like)"/>
    <property type="match status" value="1"/>
</dbReference>
<comment type="catalytic activity">
    <reaction evidence="7">
        <text>L-threonyl-[protein] + ATP = O-phospho-L-threonyl-[protein] + ADP + H(+)</text>
        <dbReference type="Rhea" id="RHEA:46608"/>
        <dbReference type="Rhea" id="RHEA-COMP:11060"/>
        <dbReference type="Rhea" id="RHEA-COMP:11605"/>
        <dbReference type="ChEBI" id="CHEBI:15378"/>
        <dbReference type="ChEBI" id="CHEBI:30013"/>
        <dbReference type="ChEBI" id="CHEBI:30616"/>
        <dbReference type="ChEBI" id="CHEBI:61977"/>
        <dbReference type="ChEBI" id="CHEBI:456216"/>
        <dbReference type="EC" id="2.7.11.1"/>
    </reaction>
</comment>
<proteinExistence type="predicted"/>
<keyword evidence="10" id="KW-1185">Reference proteome</keyword>
<dbReference type="InterPro" id="IPR011009">
    <property type="entry name" value="Kinase-like_dom_sf"/>
</dbReference>
<protein>
    <recommendedName>
        <fullName evidence="1">non-specific serine/threonine protein kinase</fullName>
        <ecNumber evidence="1">2.7.11.1</ecNumber>
    </recommendedName>
</protein>
<dbReference type="PANTHER" id="PTHR24343:SF324">
    <property type="entry name" value="SERINE_THREONINE-PROTEIN KINASE PRR1"/>
    <property type="match status" value="1"/>
</dbReference>
<dbReference type="GO" id="GO:0005524">
    <property type="term" value="F:ATP binding"/>
    <property type="evidence" value="ECO:0007669"/>
    <property type="project" value="UniProtKB-KW"/>
</dbReference>
<keyword evidence="6" id="KW-0067">ATP-binding</keyword>
<evidence type="ECO:0000256" key="7">
    <source>
        <dbReference type="ARBA" id="ARBA00047899"/>
    </source>
</evidence>
<dbReference type="PROSITE" id="PS50011">
    <property type="entry name" value="PROTEIN_KINASE_DOM"/>
    <property type="match status" value="1"/>
</dbReference>
<reference evidence="10" key="1">
    <citation type="journal article" date="2014" name="Genome Announc.">
        <title>Draft Genome Sequence of the Yeast Pseudozyma antarctica Type Strain JCM10317, a Producer of the Glycolipid Biosurfactants, Mannosylerythritol Lipids.</title>
        <authorList>
            <person name="Saika A."/>
            <person name="Koike H."/>
            <person name="Hori T."/>
            <person name="Fukuoka T."/>
            <person name="Sato S."/>
            <person name="Habe H."/>
            <person name="Kitamoto D."/>
            <person name="Morita T."/>
        </authorList>
    </citation>
    <scope>NUCLEOTIDE SEQUENCE [LARGE SCALE GENOMIC DNA]</scope>
    <source>
        <strain evidence="10">JCM 10317</strain>
    </source>
</reference>
<dbReference type="SMART" id="SM00220">
    <property type="entry name" value="S_TKc"/>
    <property type="match status" value="1"/>
</dbReference>
<organism evidence="9 10">
    <name type="scientific">Pseudozyma antarctica</name>
    <name type="common">Yeast</name>
    <name type="synonym">Candida antarctica</name>
    <dbReference type="NCBI Taxonomy" id="84753"/>
    <lineage>
        <taxon>Eukaryota</taxon>
        <taxon>Fungi</taxon>
        <taxon>Dikarya</taxon>
        <taxon>Basidiomycota</taxon>
        <taxon>Ustilaginomycotina</taxon>
        <taxon>Ustilaginomycetes</taxon>
        <taxon>Ustilaginales</taxon>
        <taxon>Ustilaginaceae</taxon>
        <taxon>Moesziomyces</taxon>
    </lineage>
</organism>
<gene>
    <name evidence="9" type="ORF">PAN0_018c5605</name>
</gene>
<accession>A0A081CL32</accession>
<keyword evidence="3" id="KW-0808">Transferase</keyword>
<keyword evidence="5 9" id="KW-0418">Kinase</keyword>
<evidence type="ECO:0000256" key="5">
    <source>
        <dbReference type="ARBA" id="ARBA00022777"/>
    </source>
</evidence>
<dbReference type="InterPro" id="IPR000719">
    <property type="entry name" value="Prot_kinase_dom"/>
</dbReference>
<dbReference type="GO" id="GO:0005938">
    <property type="term" value="C:cell cortex"/>
    <property type="evidence" value="ECO:0007669"/>
    <property type="project" value="TreeGrafter"/>
</dbReference>
<dbReference type="HOGENOM" id="CLU_255950_0_0_1"/>
<dbReference type="Proteomes" id="UP000053758">
    <property type="component" value="Unassembled WGS sequence"/>
</dbReference>
<dbReference type="GeneID" id="26306407"/>
<dbReference type="EC" id="2.7.11.1" evidence="1"/>
<dbReference type="EMBL" id="DF830085">
    <property type="protein sequence ID" value="GAK67378.1"/>
    <property type="molecule type" value="Genomic_DNA"/>
</dbReference>
<evidence type="ECO:0000313" key="9">
    <source>
        <dbReference type="EMBL" id="GAK67378.1"/>
    </source>
</evidence>
<dbReference type="OrthoDB" id="4062651at2759"/>
<keyword evidence="2" id="KW-0723">Serine/threonine-protein kinase</keyword>
<comment type="catalytic activity">
    <reaction evidence="8">
        <text>L-seryl-[protein] + ATP = O-phospho-L-seryl-[protein] + ADP + H(+)</text>
        <dbReference type="Rhea" id="RHEA:17989"/>
        <dbReference type="Rhea" id="RHEA-COMP:9863"/>
        <dbReference type="Rhea" id="RHEA-COMP:11604"/>
        <dbReference type="ChEBI" id="CHEBI:15378"/>
        <dbReference type="ChEBI" id="CHEBI:29999"/>
        <dbReference type="ChEBI" id="CHEBI:30616"/>
        <dbReference type="ChEBI" id="CHEBI:83421"/>
        <dbReference type="ChEBI" id="CHEBI:456216"/>
        <dbReference type="EC" id="2.7.11.1"/>
    </reaction>
</comment>
<evidence type="ECO:0000256" key="1">
    <source>
        <dbReference type="ARBA" id="ARBA00012513"/>
    </source>
</evidence>
<evidence type="ECO:0000256" key="6">
    <source>
        <dbReference type="ARBA" id="ARBA00022840"/>
    </source>
</evidence>
<dbReference type="GO" id="GO:0004674">
    <property type="term" value="F:protein serine/threonine kinase activity"/>
    <property type="evidence" value="ECO:0007669"/>
    <property type="project" value="UniProtKB-KW"/>
</dbReference>